<reference evidence="6 7" key="1">
    <citation type="submission" date="2016-10" db="EMBL/GenBank/DDBJ databases">
        <title>Draft genome sequence of Coniochaeta ligniaria NRRL30616, a lignocellulolytic fungus for bioabatement of inhibitors in plant biomass hydrolysates.</title>
        <authorList>
            <consortium name="DOE Joint Genome Institute"/>
            <person name="Jimenez D.J."/>
            <person name="Hector R.E."/>
            <person name="Riley R."/>
            <person name="Sun H."/>
            <person name="Grigoriev I.V."/>
            <person name="Van Elsas J.D."/>
            <person name="Nichols N.N."/>
        </authorList>
    </citation>
    <scope>NUCLEOTIDE SEQUENCE [LARGE SCALE GENOMIC DNA]</scope>
    <source>
        <strain evidence="6 7">NRRL 30616</strain>
    </source>
</reference>
<evidence type="ECO:0000256" key="1">
    <source>
        <dbReference type="ARBA" id="ARBA00005234"/>
    </source>
</evidence>
<feature type="domain" description="Ubiquitin-like protease family profile" evidence="5">
    <location>
        <begin position="82"/>
        <end position="233"/>
    </location>
</feature>
<accession>A0A1J7IAD3</accession>
<dbReference type="GO" id="GO:0008234">
    <property type="term" value="F:cysteine-type peptidase activity"/>
    <property type="evidence" value="ECO:0007669"/>
    <property type="project" value="InterPro"/>
</dbReference>
<evidence type="ECO:0000259" key="5">
    <source>
        <dbReference type="PROSITE" id="PS50600"/>
    </source>
</evidence>
<comment type="similarity">
    <text evidence="1">Belongs to the peptidase C48 family.</text>
</comment>
<dbReference type="GO" id="GO:0019783">
    <property type="term" value="F:ubiquitin-like protein peptidase activity"/>
    <property type="evidence" value="ECO:0007669"/>
    <property type="project" value="UniProtKB-ARBA"/>
</dbReference>
<dbReference type="InterPro" id="IPR003653">
    <property type="entry name" value="Peptidase_C48_C"/>
</dbReference>
<gene>
    <name evidence="6" type="ORF">CONLIGDRAFT_718703</name>
</gene>
<keyword evidence="3" id="KW-0378">Hydrolase</keyword>
<proteinExistence type="inferred from homology"/>
<dbReference type="Gene3D" id="3.40.395.10">
    <property type="entry name" value="Adenoviral Proteinase, Chain A"/>
    <property type="match status" value="1"/>
</dbReference>
<dbReference type="Proteomes" id="UP000182658">
    <property type="component" value="Unassembled WGS sequence"/>
</dbReference>
<evidence type="ECO:0000256" key="3">
    <source>
        <dbReference type="ARBA" id="ARBA00022801"/>
    </source>
</evidence>
<dbReference type="SUPFAM" id="SSF54001">
    <property type="entry name" value="Cysteine proteinases"/>
    <property type="match status" value="1"/>
</dbReference>
<evidence type="ECO:0000313" key="7">
    <source>
        <dbReference type="Proteomes" id="UP000182658"/>
    </source>
</evidence>
<dbReference type="STRING" id="1408157.A0A1J7IAD3"/>
<evidence type="ECO:0000256" key="2">
    <source>
        <dbReference type="ARBA" id="ARBA00022670"/>
    </source>
</evidence>
<evidence type="ECO:0000256" key="4">
    <source>
        <dbReference type="SAM" id="MobiDB-lite"/>
    </source>
</evidence>
<evidence type="ECO:0000313" key="6">
    <source>
        <dbReference type="EMBL" id="OIW24267.1"/>
    </source>
</evidence>
<keyword evidence="7" id="KW-1185">Reference proteome</keyword>
<dbReference type="OrthoDB" id="4797772at2759"/>
<feature type="region of interest" description="Disordered" evidence="4">
    <location>
        <begin position="19"/>
        <end position="41"/>
    </location>
</feature>
<keyword evidence="2" id="KW-0645">Protease</keyword>
<dbReference type="Pfam" id="PF02902">
    <property type="entry name" value="Peptidase_C48"/>
    <property type="match status" value="1"/>
</dbReference>
<protein>
    <recommendedName>
        <fullName evidence="5">Ubiquitin-like protease family profile domain-containing protein</fullName>
    </recommendedName>
</protein>
<sequence length="303" mass="33191">MTAEPLDNDYEVQVYDVASSASALEEEEEEPEAGSATIASTATETIEGVELGSRLQSLRSPAGGEVSTFDLELKITGARDGADMLLTSIKLVTPPSLDGRLTDDMLAVLCAKAREEAGQGFFVADPLWFELTGKLPATIPRRAKQHTILAPVHHRQASGHWTLLRLDTRHGAIDHYDPARLEGLSEQVLAKITAWLREVSGSDQKLETSILSGPQQNDDVSCGVYVMAALFHLLTNSSLYGLPPSASDLRTFLQGKLTDGRMQTRLDDVTTELQEPERSLEHDEEDLEVSRLMEQLGRLKVRA</sequence>
<dbReference type="PROSITE" id="PS50600">
    <property type="entry name" value="ULP_PROTEASE"/>
    <property type="match status" value="1"/>
</dbReference>
<organism evidence="6 7">
    <name type="scientific">Coniochaeta ligniaria NRRL 30616</name>
    <dbReference type="NCBI Taxonomy" id="1408157"/>
    <lineage>
        <taxon>Eukaryota</taxon>
        <taxon>Fungi</taxon>
        <taxon>Dikarya</taxon>
        <taxon>Ascomycota</taxon>
        <taxon>Pezizomycotina</taxon>
        <taxon>Sordariomycetes</taxon>
        <taxon>Sordariomycetidae</taxon>
        <taxon>Coniochaetales</taxon>
        <taxon>Coniochaetaceae</taxon>
        <taxon>Coniochaeta</taxon>
    </lineage>
</organism>
<dbReference type="InterPro" id="IPR038765">
    <property type="entry name" value="Papain-like_cys_pep_sf"/>
</dbReference>
<dbReference type="GO" id="GO:0006508">
    <property type="term" value="P:proteolysis"/>
    <property type="evidence" value="ECO:0007669"/>
    <property type="project" value="UniProtKB-KW"/>
</dbReference>
<dbReference type="AlphaFoldDB" id="A0A1J7IAD3"/>
<dbReference type="EMBL" id="KV875104">
    <property type="protein sequence ID" value="OIW24267.1"/>
    <property type="molecule type" value="Genomic_DNA"/>
</dbReference>
<dbReference type="InParanoid" id="A0A1J7IAD3"/>
<name>A0A1J7IAD3_9PEZI</name>